<proteinExistence type="predicted"/>
<dbReference type="SUPFAM" id="SSF53335">
    <property type="entry name" value="S-adenosyl-L-methionine-dependent methyltransferases"/>
    <property type="match status" value="1"/>
</dbReference>
<dbReference type="GO" id="GO:0008168">
    <property type="term" value="F:methyltransferase activity"/>
    <property type="evidence" value="ECO:0007669"/>
    <property type="project" value="UniProtKB-KW"/>
</dbReference>
<organism evidence="1 2">
    <name type="scientific">Saccharopolyspora phatthalungensis</name>
    <dbReference type="NCBI Taxonomy" id="664693"/>
    <lineage>
        <taxon>Bacteria</taxon>
        <taxon>Bacillati</taxon>
        <taxon>Actinomycetota</taxon>
        <taxon>Actinomycetes</taxon>
        <taxon>Pseudonocardiales</taxon>
        <taxon>Pseudonocardiaceae</taxon>
        <taxon>Saccharopolyspora</taxon>
    </lineage>
</organism>
<dbReference type="AlphaFoldDB" id="A0A840QEG4"/>
<dbReference type="PIRSF" id="PIRSF017393">
    <property type="entry name" value="MTase_SAV2177"/>
    <property type="match status" value="1"/>
</dbReference>
<name>A0A840QEG4_9PSEU</name>
<dbReference type="EMBL" id="JACHIW010000001">
    <property type="protein sequence ID" value="MBB5157068.1"/>
    <property type="molecule type" value="Genomic_DNA"/>
</dbReference>
<reference evidence="1 2" key="1">
    <citation type="submission" date="2020-08" db="EMBL/GenBank/DDBJ databases">
        <title>Sequencing the genomes of 1000 actinobacteria strains.</title>
        <authorList>
            <person name="Klenk H.-P."/>
        </authorList>
    </citation>
    <scope>NUCLEOTIDE SEQUENCE [LARGE SCALE GENOMIC DNA]</scope>
    <source>
        <strain evidence="1 2">DSM 45584</strain>
    </source>
</reference>
<accession>A0A840QEG4</accession>
<dbReference type="GO" id="GO:0032259">
    <property type="term" value="P:methylation"/>
    <property type="evidence" value="ECO:0007669"/>
    <property type="project" value="UniProtKB-KW"/>
</dbReference>
<dbReference type="RefSeq" id="WP_246470965.1">
    <property type="nucleotide sequence ID" value="NZ_JACHIW010000001.1"/>
</dbReference>
<evidence type="ECO:0000313" key="2">
    <source>
        <dbReference type="Proteomes" id="UP000584374"/>
    </source>
</evidence>
<dbReference type="InterPro" id="IPR029063">
    <property type="entry name" value="SAM-dependent_MTases_sf"/>
</dbReference>
<keyword evidence="1" id="KW-0808">Transferase</keyword>
<gene>
    <name evidence="1" type="ORF">BJ970_004602</name>
</gene>
<dbReference type="Proteomes" id="UP000584374">
    <property type="component" value="Unassembled WGS sequence"/>
</dbReference>
<keyword evidence="2" id="KW-1185">Reference proteome</keyword>
<sequence>MSMDEAGHPLPEIDVSIPSPARIYDYWLGGNHNFAVDREVGSKAAEVMPTLRAAIWANRAFLRRVVTYLATEHRVDQFLDLGSGVPTVGNVHEVAQAANPEAKVAYVDIEPVAVAHGRHLLAGNDRATVIQADLRQPADVLGHPEVTELLDLSRPVAVLLIAVLHFIPDSDRPGEIVRTYLERTAPGSFVALSHADDDEDLPAEQARMLDEYRKSTRVPFVHRGRSELAAWLDGFDLEPPGIVRTNEWHPDEEAAPILRTHGVVARKPTGCPENLTGAKV</sequence>
<dbReference type="InterPro" id="IPR006764">
    <property type="entry name" value="SAM_dep_MeTrfase_SAV2177_type"/>
</dbReference>
<dbReference type="Pfam" id="PF04672">
    <property type="entry name" value="Methyltransf_19"/>
    <property type="match status" value="1"/>
</dbReference>
<keyword evidence="1" id="KW-0489">Methyltransferase</keyword>
<comment type="caution">
    <text evidence="1">The sequence shown here is derived from an EMBL/GenBank/DDBJ whole genome shotgun (WGS) entry which is preliminary data.</text>
</comment>
<evidence type="ECO:0000313" key="1">
    <source>
        <dbReference type="EMBL" id="MBB5157068.1"/>
    </source>
</evidence>
<protein>
    <submittedName>
        <fullName evidence="1">SAM-dependent methyltransferase</fullName>
    </submittedName>
</protein>
<dbReference type="Gene3D" id="3.40.50.150">
    <property type="entry name" value="Vaccinia Virus protein VP39"/>
    <property type="match status" value="1"/>
</dbReference>